<evidence type="ECO:0000313" key="5">
    <source>
        <dbReference type="Proteomes" id="UP000288943"/>
    </source>
</evidence>
<proteinExistence type="predicted"/>
<dbReference type="InterPro" id="IPR009057">
    <property type="entry name" value="Homeodomain-like_sf"/>
</dbReference>
<dbReference type="GO" id="GO:0003677">
    <property type="term" value="F:DNA binding"/>
    <property type="evidence" value="ECO:0007669"/>
    <property type="project" value="UniProtKB-UniRule"/>
</dbReference>
<evidence type="ECO:0000259" key="3">
    <source>
        <dbReference type="PROSITE" id="PS50977"/>
    </source>
</evidence>
<organism evidence="4 5">
    <name type="scientific">Paenibacillus chitinolyticus</name>
    <dbReference type="NCBI Taxonomy" id="79263"/>
    <lineage>
        <taxon>Bacteria</taxon>
        <taxon>Bacillati</taxon>
        <taxon>Bacillota</taxon>
        <taxon>Bacilli</taxon>
        <taxon>Bacillales</taxon>
        <taxon>Paenibacillaceae</taxon>
        <taxon>Paenibacillus</taxon>
    </lineage>
</organism>
<evidence type="ECO:0000256" key="2">
    <source>
        <dbReference type="PROSITE-ProRule" id="PRU00335"/>
    </source>
</evidence>
<dbReference type="AlphaFoldDB" id="A0A410WYT5"/>
<sequence length="193" mass="22289">MNVQSGKLALRSQEWIQTALFQLMEKKEYSHISITEIADRAGLARQTVYRNFQDKDVILLNYLDGFMKGMWHDVGVGMKTTFDEEMFVLLFRNWQRNAPAALIHSILTKDRKIRQLIYKSICDYFDELLASRRNEPGENGEEAMHTHGLYAGKSLSSIVHMMLIEWTLNDFHLTPEQIGSVVSDLTASIRAYL</sequence>
<reference evidence="4 5" key="1">
    <citation type="submission" date="2018-01" db="EMBL/GenBank/DDBJ databases">
        <title>The whole genome sequencing and assembly of Paenibacillus chitinolyticus KCCM 41400 strain.</title>
        <authorList>
            <person name="Kim J.-Y."/>
            <person name="Park M.-K."/>
            <person name="Lee Y.-J."/>
            <person name="Yi H."/>
            <person name="Bahn Y.-S."/>
            <person name="Kim J.F."/>
            <person name="Lee D.-W."/>
        </authorList>
    </citation>
    <scope>NUCLEOTIDE SEQUENCE [LARGE SCALE GENOMIC DNA]</scope>
    <source>
        <strain evidence="4 5">KCCM 41400</strain>
    </source>
</reference>
<keyword evidence="1 2" id="KW-0238">DNA-binding</keyword>
<evidence type="ECO:0000313" key="4">
    <source>
        <dbReference type="EMBL" id="QAV19351.1"/>
    </source>
</evidence>
<dbReference type="Proteomes" id="UP000288943">
    <property type="component" value="Chromosome"/>
</dbReference>
<dbReference type="Gene3D" id="1.10.357.10">
    <property type="entry name" value="Tetracycline Repressor, domain 2"/>
    <property type="match status" value="1"/>
</dbReference>
<protein>
    <submittedName>
        <fullName evidence="4">TetR/AcrR family transcriptional regulator</fullName>
    </submittedName>
</protein>
<dbReference type="InterPro" id="IPR001647">
    <property type="entry name" value="HTH_TetR"/>
</dbReference>
<dbReference type="Pfam" id="PF00440">
    <property type="entry name" value="TetR_N"/>
    <property type="match status" value="1"/>
</dbReference>
<evidence type="ECO:0000256" key="1">
    <source>
        <dbReference type="ARBA" id="ARBA00023125"/>
    </source>
</evidence>
<feature type="DNA-binding region" description="H-T-H motif" evidence="2">
    <location>
        <begin position="33"/>
        <end position="52"/>
    </location>
</feature>
<dbReference type="PROSITE" id="PS50977">
    <property type="entry name" value="HTH_TETR_2"/>
    <property type="match status" value="1"/>
</dbReference>
<dbReference type="SUPFAM" id="SSF46689">
    <property type="entry name" value="Homeodomain-like"/>
    <property type="match status" value="1"/>
</dbReference>
<dbReference type="OrthoDB" id="9810250at2"/>
<dbReference type="EMBL" id="CP026520">
    <property type="protein sequence ID" value="QAV19351.1"/>
    <property type="molecule type" value="Genomic_DNA"/>
</dbReference>
<name>A0A410WYT5_9BACL</name>
<dbReference type="KEGG" id="pchi:PC41400_17425"/>
<feature type="domain" description="HTH tetR-type" evidence="3">
    <location>
        <begin position="10"/>
        <end position="70"/>
    </location>
</feature>
<accession>A0A410WYT5</accession>
<gene>
    <name evidence="4" type="ORF">PC41400_17425</name>
</gene>